<reference evidence="3 4" key="2">
    <citation type="journal article" date="2015" name="Eukaryot. Cell">
        <title>Asexual propagation of a virulent clone complex in a human and feline outbreak of sporotrichosis.</title>
        <authorList>
            <person name="Teixeira Mde M."/>
            <person name="Rodrigues A.M."/>
            <person name="Tsui C.K."/>
            <person name="de Almeida L.G."/>
            <person name="Van Diepeningen A.D."/>
            <person name="van den Ende B.G."/>
            <person name="Fernandes G.F."/>
            <person name="Kano R."/>
            <person name="Hamelin R.C."/>
            <person name="Lopes-Bezerra L.M."/>
            <person name="Vasconcelos A.T."/>
            <person name="de Hoog S."/>
            <person name="de Camargo Z.P."/>
            <person name="Felipe M.S."/>
        </authorList>
    </citation>
    <scope>NUCLEOTIDE SEQUENCE [LARGE SCALE GENOMIC DNA]</scope>
    <source>
        <strain evidence="3 4">1099-18</strain>
    </source>
</reference>
<accession>A0A0F2MBU8</accession>
<gene>
    <name evidence="3" type="ORF">SPSK_01499</name>
</gene>
<feature type="compositionally biased region" description="Basic and acidic residues" evidence="1">
    <location>
        <begin position="103"/>
        <end position="122"/>
    </location>
</feature>
<dbReference type="Proteomes" id="UP000033710">
    <property type="component" value="Unassembled WGS sequence"/>
</dbReference>
<organism evidence="3 4">
    <name type="scientific">Sporothrix schenckii 1099-18</name>
    <dbReference type="NCBI Taxonomy" id="1397361"/>
    <lineage>
        <taxon>Eukaryota</taxon>
        <taxon>Fungi</taxon>
        <taxon>Dikarya</taxon>
        <taxon>Ascomycota</taxon>
        <taxon>Pezizomycotina</taxon>
        <taxon>Sordariomycetes</taxon>
        <taxon>Sordariomycetidae</taxon>
        <taxon>Ophiostomatales</taxon>
        <taxon>Ophiostomataceae</taxon>
        <taxon>Sporothrix</taxon>
    </lineage>
</organism>
<evidence type="ECO:0000313" key="4">
    <source>
        <dbReference type="Proteomes" id="UP000033710"/>
    </source>
</evidence>
<dbReference type="GeneID" id="27663687"/>
<evidence type="ECO:0000256" key="1">
    <source>
        <dbReference type="SAM" id="MobiDB-lite"/>
    </source>
</evidence>
<dbReference type="RefSeq" id="XP_016589854.1">
    <property type="nucleotide sequence ID" value="XM_016728410.1"/>
</dbReference>
<feature type="chain" id="PRO_5002454891" evidence="2">
    <location>
        <begin position="28"/>
        <end position="780"/>
    </location>
</feature>
<dbReference type="KEGG" id="ssck:SPSK_01499"/>
<feature type="signal peptide" evidence="2">
    <location>
        <begin position="1"/>
        <end position="27"/>
    </location>
</feature>
<keyword evidence="2" id="KW-0732">Signal</keyword>
<evidence type="ECO:0000313" key="3">
    <source>
        <dbReference type="EMBL" id="KJR87178.1"/>
    </source>
</evidence>
<reference evidence="3 4" key="1">
    <citation type="journal article" date="2014" name="BMC Genomics">
        <title>Comparative genomics of the major fungal agents of human and animal Sporotrichosis: Sporothrix schenckii and Sporothrix brasiliensis.</title>
        <authorList>
            <person name="Teixeira M.M."/>
            <person name="de Almeida L.G."/>
            <person name="Kubitschek-Barreira P."/>
            <person name="Alves F.L."/>
            <person name="Kioshima E.S."/>
            <person name="Abadio A.K."/>
            <person name="Fernandes L."/>
            <person name="Derengowski L.S."/>
            <person name="Ferreira K.S."/>
            <person name="Souza R.C."/>
            <person name="Ruiz J.C."/>
            <person name="de Andrade N.C."/>
            <person name="Paes H.C."/>
            <person name="Nicola A.M."/>
            <person name="Albuquerque P."/>
            <person name="Gerber A.L."/>
            <person name="Martins V.P."/>
            <person name="Peconick L.D."/>
            <person name="Neto A.V."/>
            <person name="Chaucanez C.B."/>
            <person name="Silva P.A."/>
            <person name="Cunha O.L."/>
            <person name="de Oliveira F.F."/>
            <person name="dos Santos T.C."/>
            <person name="Barros A.L."/>
            <person name="Soares M.A."/>
            <person name="de Oliveira L.M."/>
            <person name="Marini M.M."/>
            <person name="Villalobos-Duno H."/>
            <person name="Cunha M.M."/>
            <person name="de Hoog S."/>
            <person name="da Silveira J.F."/>
            <person name="Henrissat B."/>
            <person name="Nino-Vega G.A."/>
            <person name="Cisalpino P.S."/>
            <person name="Mora-Montes H.M."/>
            <person name="Almeida S.R."/>
            <person name="Stajich J.E."/>
            <person name="Lopes-Bezerra L.M."/>
            <person name="Vasconcelos A.T."/>
            <person name="Felipe M.S."/>
        </authorList>
    </citation>
    <scope>NUCLEOTIDE SEQUENCE [LARGE SCALE GENOMIC DNA]</scope>
    <source>
        <strain evidence="3 4">1099-18</strain>
    </source>
</reference>
<dbReference type="VEuPathDB" id="FungiDB:SPSK_01499"/>
<dbReference type="EMBL" id="AXCR01000005">
    <property type="protein sequence ID" value="KJR87178.1"/>
    <property type="molecule type" value="Genomic_DNA"/>
</dbReference>
<dbReference type="AlphaFoldDB" id="A0A0F2MBU8"/>
<sequence length="780" mass="79254">MSCRDTNFLLNPLLALLGTHIPGGAEAALVAGHKGAQQFVFARLGHGRVVVLDRRRARDQLGPVDVQLAAAEDKAGAVGGHSGPEQQEKAHGQHGRVRQPSRKQADQQKEDGKGQHVRHGLDQHGAAVGKDEVGGGLAGRVGAQEQVKGVLAGAVQEVVAAVPRDGDLAVAQGADLGASAEARHVRLHGAGARIALGDAVGVVGPQVAEEHLKGRVLVHQRAAAGHDAEIGKHALEGPAGQHALDDVGAVEAVHAVGAHDRRLHGAGLQAGGHATVAGQVRGAEVLLSDEGIVHLVEQQLGAVEALALGLAVEIKVDVVHAVQLALRVLLALGETAHAATAAGRGGCGGRRGGPVEGVQLLAELLAAAAAAAASGGAALEELDHALVGLLDAALAALLVDEVDEVVVAVDAHLFGEVGAGGRKGGLDAASIAAHLQTRRVLEVVDLAPEDGHAAPGLHVRQDLGLGAGGFVARIAHQLATRLHVAGPRVAGQVALAAVVEDDNLLGLVVVGHMAILVDAAGEKTRAGAEARAAGDERNGQRPAAEGGRVDLEHAEHDGQDVGVDAGLDAELAAGAAVAVLDKVRLHKAVPEEAVVGAHPERGLGLAGRARGVLLRDLALEAVGEVEGVGEVHGAGLQKATQQTQEAVLVRVAQLALVDGQDIDLHNAVDHVALEAADVLVLGDDDDVLVQAQLDHAEDALDAEDARHTLARQKRRIVETDLTGRAVDGQGRGVGRGRRLEDIGVGADLDVDVAERKRHGGRCGGGLVGGGRTTVDVDVLC</sequence>
<protein>
    <submittedName>
        <fullName evidence="3">Uncharacterized protein</fullName>
    </submittedName>
</protein>
<proteinExistence type="predicted"/>
<name>A0A0F2MBU8_SPOSC</name>
<feature type="region of interest" description="Disordered" evidence="1">
    <location>
        <begin position="73"/>
        <end position="130"/>
    </location>
</feature>
<feature type="compositionally biased region" description="Basic residues" evidence="1">
    <location>
        <begin position="92"/>
        <end position="101"/>
    </location>
</feature>
<comment type="caution">
    <text evidence="3">The sequence shown here is derived from an EMBL/GenBank/DDBJ whole genome shotgun (WGS) entry which is preliminary data.</text>
</comment>
<evidence type="ECO:0000256" key="2">
    <source>
        <dbReference type="SAM" id="SignalP"/>
    </source>
</evidence>